<dbReference type="SUPFAM" id="SSF46785">
    <property type="entry name" value="Winged helix' DNA-binding domain"/>
    <property type="match status" value="1"/>
</dbReference>
<dbReference type="InterPro" id="IPR001845">
    <property type="entry name" value="HTH_ArsR_DNA-bd_dom"/>
</dbReference>
<dbReference type="GO" id="GO:0006950">
    <property type="term" value="P:response to stress"/>
    <property type="evidence" value="ECO:0007669"/>
    <property type="project" value="TreeGrafter"/>
</dbReference>
<dbReference type="PRINTS" id="PR00598">
    <property type="entry name" value="HTHMARR"/>
</dbReference>
<keyword evidence="1" id="KW-0805">Transcription regulation</keyword>
<dbReference type="InterPro" id="IPR039422">
    <property type="entry name" value="MarR/SlyA-like"/>
</dbReference>
<dbReference type="GO" id="GO:0003700">
    <property type="term" value="F:DNA-binding transcription factor activity"/>
    <property type="evidence" value="ECO:0007669"/>
    <property type="project" value="InterPro"/>
</dbReference>
<dbReference type="GO" id="GO:0003677">
    <property type="term" value="F:DNA binding"/>
    <property type="evidence" value="ECO:0007669"/>
    <property type="project" value="UniProtKB-KW"/>
</dbReference>
<dbReference type="PROSITE" id="PS01117">
    <property type="entry name" value="HTH_MARR_1"/>
    <property type="match status" value="1"/>
</dbReference>
<name>A0A3M8HGI5_9BACI</name>
<dbReference type="InterPro" id="IPR036388">
    <property type="entry name" value="WH-like_DNA-bd_sf"/>
</dbReference>
<accession>A0A3M8HGI5</accession>
<proteinExistence type="predicted"/>
<reference evidence="5 6" key="1">
    <citation type="journal article" date="2014" name="Int. J. Syst. Evol. Microbiol.">
        <title>Lysinibacillus halotolerans sp. nov., isolated from saline-alkaline soil.</title>
        <authorList>
            <person name="Kong D."/>
            <person name="Wang Y."/>
            <person name="Zhao B."/>
            <person name="Li Y."/>
            <person name="Song J."/>
            <person name="Zhai Y."/>
            <person name="Zhang C."/>
            <person name="Wang H."/>
            <person name="Chen X."/>
            <person name="Zhao B."/>
            <person name="Ruan Z."/>
        </authorList>
    </citation>
    <scope>NUCLEOTIDE SEQUENCE [LARGE SCALE GENOMIC DNA]</scope>
    <source>
        <strain evidence="5 6">MCCC 1A12703</strain>
    </source>
</reference>
<evidence type="ECO:0000256" key="2">
    <source>
        <dbReference type="ARBA" id="ARBA00023125"/>
    </source>
</evidence>
<dbReference type="CDD" id="cd00090">
    <property type="entry name" value="HTH_ARSR"/>
    <property type="match status" value="1"/>
</dbReference>
<dbReference type="RefSeq" id="WP_122970692.1">
    <property type="nucleotide sequence ID" value="NZ_RHLQ01000003.1"/>
</dbReference>
<evidence type="ECO:0000256" key="3">
    <source>
        <dbReference type="ARBA" id="ARBA00023163"/>
    </source>
</evidence>
<dbReference type="Pfam" id="PF01047">
    <property type="entry name" value="MarR"/>
    <property type="match status" value="1"/>
</dbReference>
<dbReference type="EMBL" id="RHLQ01000003">
    <property type="protein sequence ID" value="RND01124.1"/>
    <property type="molecule type" value="Genomic_DNA"/>
</dbReference>
<evidence type="ECO:0000313" key="5">
    <source>
        <dbReference type="EMBL" id="RND01124.1"/>
    </source>
</evidence>
<keyword evidence="2" id="KW-0238">DNA-binding</keyword>
<keyword evidence="3" id="KW-0804">Transcription</keyword>
<gene>
    <name evidence="5" type="ORF">EC501_02410</name>
</gene>
<dbReference type="AlphaFoldDB" id="A0A3M8HGI5"/>
<dbReference type="Proteomes" id="UP000279909">
    <property type="component" value="Unassembled WGS sequence"/>
</dbReference>
<evidence type="ECO:0000259" key="4">
    <source>
        <dbReference type="PROSITE" id="PS50995"/>
    </source>
</evidence>
<sequence length="130" mass="15130">MELNNYFTDIYYYLHPKLEHAISHQSVRILQILQKEQSVTVRSLAEALTISHNTASEHVKKLENNGWIKKERSDKDQRKVYLKLTELGLQVVKQHTELDENLLKAALGKLSEEEQDNVMRAFRLLSEAAK</sequence>
<dbReference type="PANTHER" id="PTHR33164">
    <property type="entry name" value="TRANSCRIPTIONAL REGULATOR, MARR FAMILY"/>
    <property type="match status" value="1"/>
</dbReference>
<dbReference type="SMART" id="SM00418">
    <property type="entry name" value="HTH_ARSR"/>
    <property type="match status" value="1"/>
</dbReference>
<organism evidence="5 6">
    <name type="scientific">Lysinibacillus halotolerans</name>
    <dbReference type="NCBI Taxonomy" id="1368476"/>
    <lineage>
        <taxon>Bacteria</taxon>
        <taxon>Bacillati</taxon>
        <taxon>Bacillota</taxon>
        <taxon>Bacilli</taxon>
        <taxon>Bacillales</taxon>
        <taxon>Bacillaceae</taxon>
        <taxon>Lysinibacillus</taxon>
    </lineage>
</organism>
<dbReference type="SMART" id="SM00347">
    <property type="entry name" value="HTH_MARR"/>
    <property type="match status" value="1"/>
</dbReference>
<dbReference type="PANTHER" id="PTHR33164:SF89">
    <property type="entry name" value="MARR FAMILY REGULATORY PROTEIN"/>
    <property type="match status" value="1"/>
</dbReference>
<dbReference type="PROSITE" id="PS50995">
    <property type="entry name" value="HTH_MARR_2"/>
    <property type="match status" value="1"/>
</dbReference>
<feature type="domain" description="HTH marR-type" evidence="4">
    <location>
        <begin position="1"/>
        <end position="127"/>
    </location>
</feature>
<dbReference type="InterPro" id="IPR000835">
    <property type="entry name" value="HTH_MarR-typ"/>
</dbReference>
<comment type="caution">
    <text evidence="5">The sequence shown here is derived from an EMBL/GenBank/DDBJ whole genome shotgun (WGS) entry which is preliminary data.</text>
</comment>
<evidence type="ECO:0000256" key="1">
    <source>
        <dbReference type="ARBA" id="ARBA00023015"/>
    </source>
</evidence>
<evidence type="ECO:0000313" key="6">
    <source>
        <dbReference type="Proteomes" id="UP000279909"/>
    </source>
</evidence>
<dbReference type="InterPro" id="IPR036390">
    <property type="entry name" value="WH_DNA-bd_sf"/>
</dbReference>
<keyword evidence="6" id="KW-1185">Reference proteome</keyword>
<protein>
    <submittedName>
        <fullName evidence="5">MarR family transcriptional regulator</fullName>
    </submittedName>
</protein>
<dbReference type="OrthoDB" id="2376601at2"/>
<dbReference type="InterPro" id="IPR023187">
    <property type="entry name" value="Tscrpt_reg_MarR-type_CS"/>
</dbReference>
<dbReference type="Gene3D" id="1.10.10.10">
    <property type="entry name" value="Winged helix-like DNA-binding domain superfamily/Winged helix DNA-binding domain"/>
    <property type="match status" value="1"/>
</dbReference>
<dbReference type="InterPro" id="IPR011991">
    <property type="entry name" value="ArsR-like_HTH"/>
</dbReference>